<evidence type="ECO:0000256" key="5">
    <source>
        <dbReference type="ARBA" id="ARBA00023316"/>
    </source>
</evidence>
<feature type="domain" description="Transglycosylase SLT" evidence="7">
    <location>
        <begin position="59"/>
        <end position="174"/>
    </location>
</feature>
<dbReference type="GO" id="GO:0016020">
    <property type="term" value="C:membrane"/>
    <property type="evidence" value="ECO:0007669"/>
    <property type="project" value="InterPro"/>
</dbReference>
<dbReference type="InterPro" id="IPR000189">
    <property type="entry name" value="Transglyc_AS"/>
</dbReference>
<dbReference type="AlphaFoldDB" id="E8Q693"/>
<accession>E8Q693</accession>
<dbReference type="RefSeq" id="WP_013516712.1">
    <property type="nucleotide sequence ID" value="NC_014909.2"/>
</dbReference>
<comment type="catalytic activity">
    <reaction evidence="1">
        <text>Exolytic cleavage of the (1-&gt;4)-beta-glycosidic linkage between N-acetylmuramic acid (MurNAc) and N-acetylglucosamine (GlcNAc) residues in peptidoglycan, from either the reducing or the non-reducing ends of the peptidoglycan chains, with concomitant formation of a 1,6-anhydrobond in the MurNAc residue.</text>
        <dbReference type="EC" id="4.2.2.n1"/>
    </reaction>
</comment>
<dbReference type="KEGG" id="bva:BVAF_394"/>
<dbReference type="PANTHER" id="PTHR37423">
    <property type="entry name" value="SOLUBLE LYTIC MUREIN TRANSGLYCOSYLASE-RELATED"/>
    <property type="match status" value="1"/>
</dbReference>
<evidence type="ECO:0000256" key="2">
    <source>
        <dbReference type="ARBA" id="ARBA00007734"/>
    </source>
</evidence>
<dbReference type="PANTHER" id="PTHR37423:SF4">
    <property type="entry name" value="ENDO-TYPE MEMBRANE-BOUND LYTIC MUREIN TRANSGLYCOSYLASE A"/>
    <property type="match status" value="1"/>
</dbReference>
<dbReference type="EMBL" id="CP002189">
    <property type="protein sequence ID" value="ADV33787.1"/>
    <property type="molecule type" value="Genomic_DNA"/>
</dbReference>
<evidence type="ECO:0000313" key="9">
    <source>
        <dbReference type="Proteomes" id="UP000007464"/>
    </source>
</evidence>
<dbReference type="SUPFAM" id="SSF53955">
    <property type="entry name" value="Lysozyme-like"/>
    <property type="match status" value="1"/>
</dbReference>
<organism evidence="8 9">
    <name type="scientific">Blochmanniella vafra (strain BVAF)</name>
    <dbReference type="NCBI Taxonomy" id="859654"/>
    <lineage>
        <taxon>Bacteria</taxon>
        <taxon>Pseudomonadati</taxon>
        <taxon>Pseudomonadota</taxon>
        <taxon>Gammaproteobacteria</taxon>
        <taxon>Enterobacterales</taxon>
        <taxon>Enterobacteriaceae</taxon>
        <taxon>ant endosymbionts</taxon>
        <taxon>Candidatus Blochmanniella</taxon>
    </lineage>
</organism>
<dbReference type="Gene3D" id="1.10.530.10">
    <property type="match status" value="1"/>
</dbReference>
<evidence type="ECO:0000259" key="7">
    <source>
        <dbReference type="Pfam" id="PF01464"/>
    </source>
</evidence>
<evidence type="ECO:0000256" key="1">
    <source>
        <dbReference type="ARBA" id="ARBA00001420"/>
    </source>
</evidence>
<name>E8Q693_BLOVB</name>
<keyword evidence="6" id="KW-0812">Transmembrane</keyword>
<evidence type="ECO:0000256" key="4">
    <source>
        <dbReference type="ARBA" id="ARBA00023239"/>
    </source>
</evidence>
<dbReference type="STRING" id="859654.BVAF_394"/>
<sequence>MKFYLVYIIFLIIIIPGCIMISPRLNNNQETLCFLKQQTNNYSNSKKQISLSETYDKHINYYSKLYGVDALLIKSIIQVESNYNPNVVSKSNAVGLMQIKADTAGKDIYRLKGRLGQPSVAELKNAVTNIELGTAYLYILQNQLADIMNLKTRRYAMIVAYVNGLGALLKIFSTLDHTQAIKKINKLNSKQFCQYIQYHHPSVQAYRYLFKVNSVYMLNNKNYAKH</sequence>
<dbReference type="Pfam" id="PF01464">
    <property type="entry name" value="SLT"/>
    <property type="match status" value="1"/>
</dbReference>
<dbReference type="HOGENOM" id="CLU_103257_0_0_6"/>
<comment type="similarity">
    <text evidence="2">Belongs to the transglycosylase Slt family.</text>
</comment>
<dbReference type="GO" id="GO:0071555">
    <property type="term" value="P:cell wall organization"/>
    <property type="evidence" value="ECO:0007669"/>
    <property type="project" value="UniProtKB-KW"/>
</dbReference>
<keyword evidence="4" id="KW-0456">Lyase</keyword>
<dbReference type="InterPro" id="IPR023346">
    <property type="entry name" value="Lysozyme-like_dom_sf"/>
</dbReference>
<gene>
    <name evidence="8" type="primary">emtA</name>
    <name evidence="8" type="synonym">mltE</name>
    <name evidence="8" type="ordered locus">BVAF_394</name>
</gene>
<evidence type="ECO:0000313" key="8">
    <source>
        <dbReference type="EMBL" id="ADV33787.1"/>
    </source>
</evidence>
<protein>
    <recommendedName>
        <fullName evidence="3">peptidoglycan lytic exotransglycosylase</fullName>
        <ecNumber evidence="3">4.2.2.n1</ecNumber>
    </recommendedName>
</protein>
<evidence type="ECO:0000256" key="6">
    <source>
        <dbReference type="SAM" id="Phobius"/>
    </source>
</evidence>
<keyword evidence="6" id="KW-1133">Transmembrane helix</keyword>
<feature type="transmembrane region" description="Helical" evidence="6">
    <location>
        <begin position="6"/>
        <end position="26"/>
    </location>
</feature>
<dbReference type="PROSITE" id="PS00922">
    <property type="entry name" value="TRANSGLYCOSYLASE"/>
    <property type="match status" value="1"/>
</dbReference>
<proteinExistence type="inferred from homology"/>
<evidence type="ECO:0000256" key="3">
    <source>
        <dbReference type="ARBA" id="ARBA00012587"/>
    </source>
</evidence>
<dbReference type="Proteomes" id="UP000007464">
    <property type="component" value="Chromosome"/>
</dbReference>
<keyword evidence="5" id="KW-0961">Cell wall biogenesis/degradation</keyword>
<reference evidence="8 9" key="1">
    <citation type="journal article" date="2010" name="BMC Genomics">
        <title>Unprecedented loss of ammonia assimilation capability in a urease-encoding bacterial mutualist.</title>
        <authorList>
            <person name="Williams L.E."/>
            <person name="Wernegreen J.J."/>
        </authorList>
    </citation>
    <scope>NUCLEOTIDE SEQUENCE [LARGE SCALE GENOMIC DNA]</scope>
    <source>
        <strain evidence="8 9">BVAF</strain>
    </source>
</reference>
<dbReference type="EC" id="4.2.2.n1" evidence="3"/>
<dbReference type="InterPro" id="IPR008258">
    <property type="entry name" value="Transglycosylase_SLT_dom_1"/>
</dbReference>
<keyword evidence="9" id="KW-1185">Reference proteome</keyword>
<dbReference type="GO" id="GO:0000270">
    <property type="term" value="P:peptidoglycan metabolic process"/>
    <property type="evidence" value="ECO:0007669"/>
    <property type="project" value="InterPro"/>
</dbReference>
<dbReference type="GO" id="GO:0008933">
    <property type="term" value="F:peptidoglycan lytic transglycosylase activity"/>
    <property type="evidence" value="ECO:0007669"/>
    <property type="project" value="InterPro"/>
</dbReference>
<keyword evidence="6" id="KW-0472">Membrane</keyword>